<keyword evidence="2" id="KW-0378">Hydrolase</keyword>
<dbReference type="InterPro" id="IPR000086">
    <property type="entry name" value="NUDIX_hydrolase_dom"/>
</dbReference>
<evidence type="ECO:0000259" key="3">
    <source>
        <dbReference type="PROSITE" id="PS51462"/>
    </source>
</evidence>
<dbReference type="InterPro" id="IPR020084">
    <property type="entry name" value="NUDIX_hydrolase_CS"/>
</dbReference>
<organism evidence="4 5">
    <name type="scientific">Deinococcus roseus</name>
    <dbReference type="NCBI Taxonomy" id="392414"/>
    <lineage>
        <taxon>Bacteria</taxon>
        <taxon>Thermotogati</taxon>
        <taxon>Deinococcota</taxon>
        <taxon>Deinococci</taxon>
        <taxon>Deinococcales</taxon>
        <taxon>Deinococcaceae</taxon>
        <taxon>Deinococcus</taxon>
    </lineage>
</organism>
<sequence>MRHRNWDLFHEAPIEKYRVLATREIHPRPRRILVDQVETPSGMQFEYVYRPRGGAAVFILPITEDGQVALIEQYRHPLRRVITEVPAGSVEPGEDILKCAQRELLEEVGGEATEWHPLPAFYPQPAFSGAVFYPFVALGVTLGEPQLEESELLTLKLTPISEVYRMLEAGEILDGNSVIALYQARSLLKEKGLL</sequence>
<evidence type="ECO:0000256" key="1">
    <source>
        <dbReference type="ARBA" id="ARBA00001946"/>
    </source>
</evidence>
<protein>
    <submittedName>
        <fullName evidence="4">DNA mismatch repair protein MutT</fullName>
    </submittedName>
</protein>
<dbReference type="PANTHER" id="PTHR11839:SF18">
    <property type="entry name" value="NUDIX HYDROLASE DOMAIN-CONTAINING PROTEIN"/>
    <property type="match status" value="1"/>
</dbReference>
<dbReference type="SUPFAM" id="SSF55811">
    <property type="entry name" value="Nudix"/>
    <property type="match status" value="1"/>
</dbReference>
<comment type="caution">
    <text evidence="4">The sequence shown here is derived from an EMBL/GenBank/DDBJ whole genome shotgun (WGS) entry which is preliminary data.</text>
</comment>
<evidence type="ECO:0000313" key="5">
    <source>
        <dbReference type="Proteomes" id="UP000632222"/>
    </source>
</evidence>
<dbReference type="Pfam" id="PF00293">
    <property type="entry name" value="NUDIX"/>
    <property type="match status" value="1"/>
</dbReference>
<feature type="domain" description="Nudix hydrolase" evidence="3">
    <location>
        <begin position="52"/>
        <end position="180"/>
    </location>
</feature>
<proteinExistence type="predicted"/>
<keyword evidence="5" id="KW-1185">Reference proteome</keyword>
<dbReference type="Proteomes" id="UP000632222">
    <property type="component" value="Unassembled WGS sequence"/>
</dbReference>
<dbReference type="PROSITE" id="PS51462">
    <property type="entry name" value="NUDIX"/>
    <property type="match status" value="1"/>
</dbReference>
<dbReference type="EMBL" id="BMOD01000002">
    <property type="protein sequence ID" value="GGJ26195.1"/>
    <property type="molecule type" value="Genomic_DNA"/>
</dbReference>
<gene>
    <name evidence="4" type="ORF">GCM10008938_10470</name>
</gene>
<reference evidence="5" key="1">
    <citation type="journal article" date="2019" name="Int. J. Syst. Evol. Microbiol.">
        <title>The Global Catalogue of Microorganisms (GCM) 10K type strain sequencing project: providing services to taxonomists for standard genome sequencing and annotation.</title>
        <authorList>
            <consortium name="The Broad Institute Genomics Platform"/>
            <consortium name="The Broad Institute Genome Sequencing Center for Infectious Disease"/>
            <person name="Wu L."/>
            <person name="Ma J."/>
        </authorList>
    </citation>
    <scope>NUCLEOTIDE SEQUENCE [LARGE SCALE GENOMIC DNA]</scope>
    <source>
        <strain evidence="5">JCM 14370</strain>
    </source>
</reference>
<dbReference type="PANTHER" id="PTHR11839">
    <property type="entry name" value="UDP/ADP-SUGAR PYROPHOSPHATASE"/>
    <property type="match status" value="1"/>
</dbReference>
<evidence type="ECO:0000256" key="2">
    <source>
        <dbReference type="ARBA" id="ARBA00022801"/>
    </source>
</evidence>
<evidence type="ECO:0000313" key="4">
    <source>
        <dbReference type="EMBL" id="GGJ26195.1"/>
    </source>
</evidence>
<dbReference type="Gene3D" id="3.90.79.10">
    <property type="entry name" value="Nucleoside Triphosphate Pyrophosphohydrolase"/>
    <property type="match status" value="1"/>
</dbReference>
<dbReference type="RefSeq" id="WP_189000919.1">
    <property type="nucleotide sequence ID" value="NZ_BMOD01000002.1"/>
</dbReference>
<accession>A0ABQ2CXM9</accession>
<dbReference type="CDD" id="cd24161">
    <property type="entry name" value="NUDIX_ADPRase_Ndx2"/>
    <property type="match status" value="1"/>
</dbReference>
<name>A0ABQ2CXM9_9DEIO</name>
<comment type="cofactor">
    <cofactor evidence="1">
        <name>Mg(2+)</name>
        <dbReference type="ChEBI" id="CHEBI:18420"/>
    </cofactor>
</comment>
<dbReference type="InterPro" id="IPR015797">
    <property type="entry name" value="NUDIX_hydrolase-like_dom_sf"/>
</dbReference>
<dbReference type="PROSITE" id="PS00893">
    <property type="entry name" value="NUDIX_BOX"/>
    <property type="match status" value="1"/>
</dbReference>